<proteinExistence type="inferred from homology"/>
<keyword evidence="4" id="KW-1185">Reference proteome</keyword>
<comment type="caution">
    <text evidence="3">The sequence shown here is derived from an EMBL/GenBank/DDBJ whole genome shotgun (WGS) entry which is preliminary data.</text>
</comment>
<evidence type="ECO:0000256" key="2">
    <source>
        <dbReference type="ARBA" id="ARBA00025223"/>
    </source>
</evidence>
<evidence type="ECO:0000256" key="1">
    <source>
        <dbReference type="ARBA" id="ARBA00010020"/>
    </source>
</evidence>
<dbReference type="PANTHER" id="PTHR10460:SF11">
    <property type="entry name" value="PROTEIN ABIL5-RELATED"/>
    <property type="match status" value="1"/>
</dbReference>
<dbReference type="InterPro" id="IPR028457">
    <property type="entry name" value="ABI"/>
</dbReference>
<comment type="similarity">
    <text evidence="1">Belongs to the ABI family.</text>
</comment>
<dbReference type="PANTHER" id="PTHR10460">
    <property type="entry name" value="ABL INTERACTOR FAMILY MEMBER"/>
    <property type="match status" value="1"/>
</dbReference>
<reference evidence="3" key="1">
    <citation type="submission" date="2023-05" db="EMBL/GenBank/DDBJ databases">
        <title>Nepenthes gracilis genome sequencing.</title>
        <authorList>
            <person name="Fukushima K."/>
        </authorList>
    </citation>
    <scope>NUCLEOTIDE SEQUENCE</scope>
    <source>
        <strain evidence="3">SING2019-196</strain>
    </source>
</reference>
<comment type="function">
    <text evidence="2">Involved in regulation of actin and microtubule organization. Part of a WAVE complex that activates the Arp2/3 complex.</text>
</comment>
<sequence length="103" mass="11730">MLTPISNVHHLRELSESEDDALRFHNSLQELRGLRSHIHHAADYCEMAFLKSKDKKTLMDNTKEYICRAVVTVVDHIGTVSHNLNCRLANTDRVSRLSSESTA</sequence>
<evidence type="ECO:0000313" key="3">
    <source>
        <dbReference type="EMBL" id="GMH23809.1"/>
    </source>
</evidence>
<name>A0AAD3T793_NEPGR</name>
<protein>
    <submittedName>
        <fullName evidence="3">Uncharacterized protein</fullName>
    </submittedName>
</protein>
<dbReference type="EMBL" id="BSYO01000026">
    <property type="protein sequence ID" value="GMH23809.1"/>
    <property type="molecule type" value="Genomic_DNA"/>
</dbReference>
<gene>
    <name evidence="3" type="ORF">Nepgr_025652</name>
</gene>
<evidence type="ECO:0000313" key="4">
    <source>
        <dbReference type="Proteomes" id="UP001279734"/>
    </source>
</evidence>
<dbReference type="Proteomes" id="UP001279734">
    <property type="component" value="Unassembled WGS sequence"/>
</dbReference>
<dbReference type="Gene3D" id="6.10.140.1620">
    <property type="match status" value="1"/>
</dbReference>
<organism evidence="3 4">
    <name type="scientific">Nepenthes gracilis</name>
    <name type="common">Slender pitcher plant</name>
    <dbReference type="NCBI Taxonomy" id="150966"/>
    <lineage>
        <taxon>Eukaryota</taxon>
        <taxon>Viridiplantae</taxon>
        <taxon>Streptophyta</taxon>
        <taxon>Embryophyta</taxon>
        <taxon>Tracheophyta</taxon>
        <taxon>Spermatophyta</taxon>
        <taxon>Magnoliopsida</taxon>
        <taxon>eudicotyledons</taxon>
        <taxon>Gunneridae</taxon>
        <taxon>Pentapetalae</taxon>
        <taxon>Caryophyllales</taxon>
        <taxon>Nepenthaceae</taxon>
        <taxon>Nepenthes</taxon>
    </lineage>
</organism>
<dbReference type="AlphaFoldDB" id="A0AAD3T793"/>
<accession>A0AAD3T793</accession>